<proteinExistence type="predicted"/>
<comment type="caution">
    <text evidence="1">The sequence shown here is derived from an EMBL/GenBank/DDBJ whole genome shotgun (WGS) entry which is preliminary data.</text>
</comment>
<name>A0ABT3WB45_9PROT</name>
<evidence type="ECO:0000313" key="2">
    <source>
        <dbReference type="Proteomes" id="UP001165633"/>
    </source>
</evidence>
<gene>
    <name evidence="1" type="ORF">NQF87_04915</name>
</gene>
<keyword evidence="2" id="KW-1185">Reference proteome</keyword>
<dbReference type="Proteomes" id="UP001165633">
    <property type="component" value="Unassembled WGS sequence"/>
</dbReference>
<organism evidence="1 2">
    <name type="scientific">Bombella dulcis</name>
    <dbReference type="NCBI Taxonomy" id="2967339"/>
    <lineage>
        <taxon>Bacteria</taxon>
        <taxon>Pseudomonadati</taxon>
        <taxon>Pseudomonadota</taxon>
        <taxon>Alphaproteobacteria</taxon>
        <taxon>Acetobacterales</taxon>
        <taxon>Acetobacteraceae</taxon>
        <taxon>Bombella</taxon>
    </lineage>
</organism>
<sequence length="103" mass="11165">MKDLVVSLWLKLSPFTMTKPAHPSKGNMVGKGKDFLIFYVIFGGKGNEGEKAENGTVLRGAGKAFPLTMMARPLMSGIYEKRCDHPQQVSSGLSGERGAHIGR</sequence>
<dbReference type="EMBL" id="JANIDV010000002">
    <property type="protein sequence ID" value="MCX5616314.1"/>
    <property type="molecule type" value="Genomic_DNA"/>
</dbReference>
<reference evidence="1" key="1">
    <citation type="submission" date="2022-07" db="EMBL/GenBank/DDBJ databases">
        <title>Bombella genomes.</title>
        <authorList>
            <person name="Harer L."/>
            <person name="Styblova S."/>
            <person name="Ehrmann M."/>
        </authorList>
    </citation>
    <scope>NUCLEOTIDE SEQUENCE</scope>
    <source>
        <strain evidence="1">TMW 2.2559</strain>
    </source>
</reference>
<accession>A0ABT3WB45</accession>
<evidence type="ECO:0000313" key="1">
    <source>
        <dbReference type="EMBL" id="MCX5616314.1"/>
    </source>
</evidence>
<dbReference type="RefSeq" id="WP_266127297.1">
    <property type="nucleotide sequence ID" value="NZ_JANIDV010000002.1"/>
</dbReference>
<protein>
    <submittedName>
        <fullName evidence="1">Uncharacterized protein</fullName>
    </submittedName>
</protein>